<dbReference type="InterPro" id="IPR000182">
    <property type="entry name" value="GNAT_dom"/>
</dbReference>
<evidence type="ECO:0000259" key="1">
    <source>
        <dbReference type="Pfam" id="PF13302"/>
    </source>
</evidence>
<dbReference type="Proteomes" id="UP001172142">
    <property type="component" value="Unassembled WGS sequence"/>
</dbReference>
<evidence type="ECO:0000313" key="3">
    <source>
        <dbReference type="Proteomes" id="UP001172142"/>
    </source>
</evidence>
<dbReference type="InterPro" id="IPR051531">
    <property type="entry name" value="N-acetyltransferase"/>
</dbReference>
<dbReference type="SUPFAM" id="SSF55729">
    <property type="entry name" value="Acyl-CoA N-acyltransferases (Nat)"/>
    <property type="match status" value="1"/>
</dbReference>
<gene>
    <name evidence="2" type="ORF">QWY13_00260</name>
</gene>
<evidence type="ECO:0000313" key="2">
    <source>
        <dbReference type="EMBL" id="MDN7243902.1"/>
    </source>
</evidence>
<dbReference type="PANTHER" id="PTHR43792">
    <property type="entry name" value="GNAT FAMILY, PUTATIVE (AFU_ORTHOLOGUE AFUA_3G00765)-RELATED-RELATED"/>
    <property type="match status" value="1"/>
</dbReference>
<accession>A0ABT8N7Q8</accession>
<dbReference type="EMBL" id="JAUJWU010000001">
    <property type="protein sequence ID" value="MDN7243902.1"/>
    <property type="molecule type" value="Genomic_DNA"/>
</dbReference>
<dbReference type="PANTHER" id="PTHR43792:SF1">
    <property type="entry name" value="N-ACETYLTRANSFERASE DOMAIN-CONTAINING PROTEIN"/>
    <property type="match status" value="1"/>
</dbReference>
<dbReference type="InterPro" id="IPR016181">
    <property type="entry name" value="Acyl_CoA_acyltransferase"/>
</dbReference>
<dbReference type="Gene3D" id="3.40.630.30">
    <property type="match status" value="1"/>
</dbReference>
<comment type="caution">
    <text evidence="2">The sequence shown here is derived from an EMBL/GenBank/DDBJ whole genome shotgun (WGS) entry which is preliminary data.</text>
</comment>
<name>A0ABT8N7Q8_9BACL</name>
<proteinExistence type="predicted"/>
<dbReference type="Pfam" id="PF13302">
    <property type="entry name" value="Acetyltransf_3"/>
    <property type="match status" value="1"/>
</dbReference>
<keyword evidence="3" id="KW-1185">Reference proteome</keyword>
<feature type="domain" description="N-acetyltransferase" evidence="1">
    <location>
        <begin position="6"/>
        <end position="140"/>
    </location>
</feature>
<sequence>MKKIQLVKHQEEYCEEIFRLSSALPVKEALGLPDGTVEDTKRFIQRVMNEEEAGKTVPRVILNEEDKLIGLTDLMFIDYQKKSCHIGTWIGYEYWGQGFNEASKIAILQIAFEELGLDYVFAGARVVNIRSQKAQEKLSFIRLHVESAFPEEHKALEKKEKQPCVLNVFCKEDFLAYIDRNKGITLTH</sequence>
<protein>
    <submittedName>
        <fullName evidence="2">GNAT family N-acetyltransferase</fullName>
    </submittedName>
</protein>
<organism evidence="2 3">
    <name type="scientific">Planococcus shenhongbingii</name>
    <dbReference type="NCBI Taxonomy" id="3058398"/>
    <lineage>
        <taxon>Bacteria</taxon>
        <taxon>Bacillati</taxon>
        <taxon>Bacillota</taxon>
        <taxon>Bacilli</taxon>
        <taxon>Bacillales</taxon>
        <taxon>Caryophanaceae</taxon>
        <taxon>Planococcus</taxon>
    </lineage>
</organism>
<dbReference type="RefSeq" id="WP_301854460.1">
    <property type="nucleotide sequence ID" value="NZ_JAUJWU010000001.1"/>
</dbReference>
<reference evidence="2 3" key="1">
    <citation type="submission" date="2023-07" db="EMBL/GenBank/DDBJ databases">
        <title>Novel species in genus Planococcus.</title>
        <authorList>
            <person name="Ning S."/>
        </authorList>
    </citation>
    <scope>NUCLEOTIDE SEQUENCE [LARGE SCALE GENOMIC DNA]</scope>
    <source>
        <strain evidence="2 3">N017</strain>
    </source>
</reference>